<dbReference type="EMBL" id="JARKHS020007916">
    <property type="protein sequence ID" value="KAK8781185.1"/>
    <property type="molecule type" value="Genomic_DNA"/>
</dbReference>
<evidence type="ECO:0000313" key="2">
    <source>
        <dbReference type="Proteomes" id="UP001321473"/>
    </source>
</evidence>
<name>A0AAQ4F363_AMBAM</name>
<organism evidence="1 2">
    <name type="scientific">Amblyomma americanum</name>
    <name type="common">Lone star tick</name>
    <dbReference type="NCBI Taxonomy" id="6943"/>
    <lineage>
        <taxon>Eukaryota</taxon>
        <taxon>Metazoa</taxon>
        <taxon>Ecdysozoa</taxon>
        <taxon>Arthropoda</taxon>
        <taxon>Chelicerata</taxon>
        <taxon>Arachnida</taxon>
        <taxon>Acari</taxon>
        <taxon>Parasitiformes</taxon>
        <taxon>Ixodida</taxon>
        <taxon>Ixodoidea</taxon>
        <taxon>Ixodidae</taxon>
        <taxon>Amblyomminae</taxon>
        <taxon>Amblyomma</taxon>
    </lineage>
</organism>
<dbReference type="Proteomes" id="UP001321473">
    <property type="component" value="Unassembled WGS sequence"/>
</dbReference>
<protein>
    <submittedName>
        <fullName evidence="1">Uncharacterized protein</fullName>
    </submittedName>
</protein>
<dbReference type="AlphaFoldDB" id="A0AAQ4F363"/>
<proteinExistence type="predicted"/>
<comment type="caution">
    <text evidence="1">The sequence shown here is derived from an EMBL/GenBank/DDBJ whole genome shotgun (WGS) entry which is preliminary data.</text>
</comment>
<keyword evidence="2" id="KW-1185">Reference proteome</keyword>
<reference evidence="1 2" key="1">
    <citation type="journal article" date="2023" name="Arcadia Sci">
        <title>De novo assembly of a long-read Amblyomma americanum tick genome.</title>
        <authorList>
            <person name="Chou S."/>
            <person name="Poskanzer K.E."/>
            <person name="Rollins M."/>
            <person name="Thuy-Boun P.S."/>
        </authorList>
    </citation>
    <scope>NUCLEOTIDE SEQUENCE [LARGE SCALE GENOMIC DNA]</scope>
    <source>
        <strain evidence="1">F_SG_1</strain>
        <tissue evidence="1">Salivary glands</tissue>
    </source>
</reference>
<gene>
    <name evidence="1" type="ORF">V5799_017474</name>
</gene>
<sequence>MPEGSVIFQGVAQERLGPLEAAGIDVESSIARVGLEDAIHEIRDGLAEILAPREAVEADLKRHDGRVIFQGVAQERLGPLEAAGIDVDSSNARVGLEDAVGKGGCRAYFAPLMKRKALLVDDHEPELRGSAGKFAQLQPSVPGELVELGKMRRDFAAGVLGSCAQQVYAGICMI</sequence>
<accession>A0AAQ4F363</accession>
<evidence type="ECO:0000313" key="1">
    <source>
        <dbReference type="EMBL" id="KAK8781185.1"/>
    </source>
</evidence>